<comment type="function">
    <text evidence="4 5 6">Catalyzes the transfer of endogenously produced octanoic acid from octanoyl-acyl-carrier-protein onto the lipoyl domains of lipoate-dependent enzymes. Lipoyl-ACP can also act as a substrate although octanoyl-ACP is likely to be the physiological substrate.</text>
</comment>
<dbReference type="EC" id="2.3.1.181" evidence="5 6"/>
<comment type="similarity">
    <text evidence="5 6">Belongs to the LipB family.</text>
</comment>
<dbReference type="Pfam" id="PF21948">
    <property type="entry name" value="LplA-B_cat"/>
    <property type="match status" value="1"/>
</dbReference>
<dbReference type="InterPro" id="IPR045864">
    <property type="entry name" value="aa-tRNA-synth_II/BPL/LPL"/>
</dbReference>
<evidence type="ECO:0000256" key="7">
    <source>
        <dbReference type="PIRSR" id="PIRSR016262-1"/>
    </source>
</evidence>
<organism evidence="11 12">
    <name type="scientific">Gluconobacter oxydans DSM 3504</name>
    <dbReference type="NCBI Taxonomy" id="1288313"/>
    <lineage>
        <taxon>Bacteria</taxon>
        <taxon>Pseudomonadati</taxon>
        <taxon>Pseudomonadota</taxon>
        <taxon>Alphaproteobacteria</taxon>
        <taxon>Acetobacterales</taxon>
        <taxon>Acetobacteraceae</taxon>
        <taxon>Gluconobacter</taxon>
    </lineage>
</organism>
<evidence type="ECO:0000256" key="4">
    <source>
        <dbReference type="ARBA" id="ARBA00024732"/>
    </source>
</evidence>
<comment type="pathway">
    <text evidence="1 5 6">Protein modification; protein lipoylation via endogenous pathway; protein N(6)-(lipoyl)lysine from octanoyl-[acyl-carrier-protein]: step 1/2.</text>
</comment>
<dbReference type="Gene3D" id="3.30.930.10">
    <property type="entry name" value="Bira Bifunctional Protein, Domain 2"/>
    <property type="match status" value="1"/>
</dbReference>
<evidence type="ECO:0000256" key="9">
    <source>
        <dbReference type="PIRSR" id="PIRSR016262-3"/>
    </source>
</evidence>
<evidence type="ECO:0000256" key="8">
    <source>
        <dbReference type="PIRSR" id="PIRSR016262-2"/>
    </source>
</evidence>
<feature type="binding site" evidence="5 8">
    <location>
        <begin position="174"/>
        <end position="176"/>
    </location>
    <ligand>
        <name>substrate</name>
    </ligand>
</feature>
<protein>
    <recommendedName>
        <fullName evidence="5 6">Octanoyltransferase</fullName>
        <ecNumber evidence="5 6">2.3.1.181</ecNumber>
    </recommendedName>
    <alternativeName>
        <fullName evidence="5">Lipoate-protein ligase B</fullName>
    </alternativeName>
    <alternativeName>
        <fullName evidence="5">Lipoyl/octanoyl transferase</fullName>
    </alternativeName>
    <alternativeName>
        <fullName evidence="5">Octanoyl-[acyl-carrier-protein]-protein N-octanoyltransferase</fullName>
    </alternativeName>
</protein>
<name>A0A067Z1S5_GLUOY</name>
<dbReference type="UniPathway" id="UPA00538">
    <property type="reaction ID" value="UER00592"/>
</dbReference>
<dbReference type="KEGG" id="goy:GLS_c00490"/>
<dbReference type="PROSITE" id="PS51733">
    <property type="entry name" value="BPL_LPL_CATALYTIC"/>
    <property type="match status" value="1"/>
</dbReference>
<gene>
    <name evidence="5 11" type="primary">lipB</name>
    <name evidence="11" type="ORF">GLS_c00490</name>
</gene>
<evidence type="ECO:0000313" key="12">
    <source>
        <dbReference type="Proteomes" id="UP000031656"/>
    </source>
</evidence>
<dbReference type="NCBIfam" id="TIGR00214">
    <property type="entry name" value="lipB"/>
    <property type="match status" value="1"/>
</dbReference>
<dbReference type="NCBIfam" id="NF010921">
    <property type="entry name" value="PRK14341.1"/>
    <property type="match status" value="1"/>
</dbReference>
<keyword evidence="3 5" id="KW-0012">Acyltransferase</keyword>
<evidence type="ECO:0000256" key="3">
    <source>
        <dbReference type="ARBA" id="ARBA00023315"/>
    </source>
</evidence>
<dbReference type="RefSeq" id="WP_405002420.1">
    <property type="nucleotide sequence ID" value="NZ_CP004373.1"/>
</dbReference>
<dbReference type="GO" id="GO:0005737">
    <property type="term" value="C:cytoplasm"/>
    <property type="evidence" value="ECO:0007669"/>
    <property type="project" value="UniProtKB-SubCell"/>
</dbReference>
<comment type="miscellaneous">
    <text evidence="5">In the reaction, the free carboxyl group of octanoic acid is attached via an amide linkage to the epsilon-amino group of a specific lysine residue of lipoyl domains of lipoate-dependent enzymes.</text>
</comment>
<dbReference type="AlphaFoldDB" id="A0A067Z1S5"/>
<feature type="active site" description="Acyl-thioester intermediate" evidence="5 7">
    <location>
        <position position="192"/>
    </location>
</feature>
<dbReference type="CDD" id="cd16444">
    <property type="entry name" value="LipB"/>
    <property type="match status" value="1"/>
</dbReference>
<feature type="domain" description="BPL/LPL catalytic" evidence="10">
    <location>
        <begin position="44"/>
        <end position="230"/>
    </location>
</feature>
<keyword evidence="5" id="KW-0963">Cytoplasm</keyword>
<evidence type="ECO:0000256" key="2">
    <source>
        <dbReference type="ARBA" id="ARBA00022679"/>
    </source>
</evidence>
<dbReference type="GO" id="GO:0009249">
    <property type="term" value="P:protein lipoylation"/>
    <property type="evidence" value="ECO:0007669"/>
    <property type="project" value="InterPro"/>
</dbReference>
<dbReference type="PANTHER" id="PTHR10993:SF7">
    <property type="entry name" value="LIPOYLTRANSFERASE 2, MITOCHONDRIAL-RELATED"/>
    <property type="match status" value="1"/>
</dbReference>
<feature type="binding site" evidence="5 8">
    <location>
        <begin position="83"/>
        <end position="90"/>
    </location>
    <ligand>
        <name>substrate</name>
    </ligand>
</feature>
<evidence type="ECO:0000256" key="5">
    <source>
        <dbReference type="HAMAP-Rule" id="MF_00013"/>
    </source>
</evidence>
<evidence type="ECO:0000256" key="1">
    <source>
        <dbReference type="ARBA" id="ARBA00004821"/>
    </source>
</evidence>
<accession>A0A067Z1S5</accession>
<dbReference type="GeneID" id="56904298"/>
<proteinExistence type="inferred from homology"/>
<dbReference type="HAMAP" id="MF_00013">
    <property type="entry name" value="LipB"/>
    <property type="match status" value="1"/>
</dbReference>
<dbReference type="InterPro" id="IPR020605">
    <property type="entry name" value="Octanoyltransferase_CS"/>
</dbReference>
<dbReference type="EMBL" id="CP004373">
    <property type="protein sequence ID" value="AHK69982.1"/>
    <property type="molecule type" value="Genomic_DNA"/>
</dbReference>
<dbReference type="PANTHER" id="PTHR10993">
    <property type="entry name" value="OCTANOYLTRANSFERASE"/>
    <property type="match status" value="1"/>
</dbReference>
<dbReference type="GO" id="GO:0033819">
    <property type="term" value="F:lipoyl(octanoyl) transferase activity"/>
    <property type="evidence" value="ECO:0007669"/>
    <property type="project" value="UniProtKB-EC"/>
</dbReference>
<keyword evidence="2 5" id="KW-0808">Transferase</keyword>
<dbReference type="Proteomes" id="UP000031656">
    <property type="component" value="Chromosome"/>
</dbReference>
<feature type="site" description="Lowers pKa of active site Cys" evidence="5 9">
    <location>
        <position position="158"/>
    </location>
</feature>
<dbReference type="SUPFAM" id="SSF55681">
    <property type="entry name" value="Class II aaRS and biotin synthetases"/>
    <property type="match status" value="1"/>
</dbReference>
<evidence type="ECO:0000256" key="6">
    <source>
        <dbReference type="PIRNR" id="PIRNR016262"/>
    </source>
</evidence>
<feature type="binding site" evidence="5 8">
    <location>
        <begin position="161"/>
        <end position="163"/>
    </location>
    <ligand>
        <name>substrate</name>
    </ligand>
</feature>
<evidence type="ECO:0000259" key="10">
    <source>
        <dbReference type="PROSITE" id="PS51733"/>
    </source>
</evidence>
<evidence type="ECO:0000313" key="11">
    <source>
        <dbReference type="EMBL" id="AHK69982.1"/>
    </source>
</evidence>
<dbReference type="InterPro" id="IPR004143">
    <property type="entry name" value="BPL_LPL_catalytic"/>
</dbReference>
<reference evidence="11 12" key="1">
    <citation type="journal article" date="2015" name="Appl. Microbiol. Biotechnol.">
        <title>The consequence of an additional NADH dehydrogenase paralog on the growth of Gluconobacter oxydans DSM3504.</title>
        <authorList>
            <person name="Kostner D."/>
            <person name="Luchterhand B."/>
            <person name="Junker A."/>
            <person name="Volland S."/>
            <person name="Daniel R."/>
            <person name="Buchs J."/>
            <person name="Liebl W."/>
            <person name="Ehrenreich A."/>
        </authorList>
    </citation>
    <scope>NUCLEOTIDE SEQUENCE [LARGE SCALE GENOMIC DNA]</scope>
    <source>
        <strain evidence="11">DSM 3504</strain>
    </source>
</reference>
<sequence>MPKTRAMTRNEICEEILWKSSPGLTPYPEALTFMEERARAIHQGTAEPLVWLVEHPPVFTAGTSAKDADLYNPHGYPTYSAGRGGQWTYHGPGQRLGYVMMDLTKPNGTVPPRDLRAFVAGLEGWMTDALARLGVTAFTREGRIGVWTIDPLTGLEAKIGALGIRVSRWVSWHGVSINVSPDLTDFDGIVPCGIREFGVTSLQRFDSSLTMADLDDALAAAWPGRFSSIPRAA</sequence>
<dbReference type="PIRSF" id="PIRSF016262">
    <property type="entry name" value="LPLase"/>
    <property type="match status" value="1"/>
</dbReference>
<comment type="catalytic activity">
    <reaction evidence="5 6">
        <text>octanoyl-[ACP] + L-lysyl-[protein] = N(6)-octanoyl-L-lysyl-[protein] + holo-[ACP] + H(+)</text>
        <dbReference type="Rhea" id="RHEA:17665"/>
        <dbReference type="Rhea" id="RHEA-COMP:9636"/>
        <dbReference type="Rhea" id="RHEA-COMP:9685"/>
        <dbReference type="Rhea" id="RHEA-COMP:9752"/>
        <dbReference type="Rhea" id="RHEA-COMP:9928"/>
        <dbReference type="ChEBI" id="CHEBI:15378"/>
        <dbReference type="ChEBI" id="CHEBI:29969"/>
        <dbReference type="ChEBI" id="CHEBI:64479"/>
        <dbReference type="ChEBI" id="CHEBI:78463"/>
        <dbReference type="ChEBI" id="CHEBI:78809"/>
        <dbReference type="EC" id="2.3.1.181"/>
    </reaction>
</comment>
<dbReference type="HOGENOM" id="CLU_035168_3_0_5"/>
<dbReference type="InterPro" id="IPR000544">
    <property type="entry name" value="Octanoyltransferase"/>
</dbReference>
<comment type="subcellular location">
    <subcellularLocation>
        <location evidence="5">Cytoplasm</location>
    </subcellularLocation>
</comment>
<dbReference type="PROSITE" id="PS01313">
    <property type="entry name" value="LIPB"/>
    <property type="match status" value="1"/>
</dbReference>